<name>A0A2H3CZG0_ARMGA</name>
<protein>
    <submittedName>
        <fullName evidence="1">Uncharacterized protein</fullName>
    </submittedName>
</protein>
<dbReference type="EMBL" id="KZ293741">
    <property type="protein sequence ID" value="PBK80686.1"/>
    <property type="molecule type" value="Genomic_DNA"/>
</dbReference>
<proteinExistence type="predicted"/>
<accession>A0A2H3CZG0</accession>
<dbReference type="InParanoid" id="A0A2H3CZG0"/>
<reference evidence="2" key="1">
    <citation type="journal article" date="2017" name="Nat. Ecol. Evol.">
        <title>Genome expansion and lineage-specific genetic innovations in the forest pathogenic fungi Armillaria.</title>
        <authorList>
            <person name="Sipos G."/>
            <person name="Prasanna A.N."/>
            <person name="Walter M.C."/>
            <person name="O'Connor E."/>
            <person name="Balint B."/>
            <person name="Krizsan K."/>
            <person name="Kiss B."/>
            <person name="Hess J."/>
            <person name="Varga T."/>
            <person name="Slot J."/>
            <person name="Riley R."/>
            <person name="Boka B."/>
            <person name="Rigling D."/>
            <person name="Barry K."/>
            <person name="Lee J."/>
            <person name="Mihaltcheva S."/>
            <person name="LaButti K."/>
            <person name="Lipzen A."/>
            <person name="Waldron R."/>
            <person name="Moloney N.M."/>
            <person name="Sperisen C."/>
            <person name="Kredics L."/>
            <person name="Vagvoelgyi C."/>
            <person name="Patrignani A."/>
            <person name="Fitzpatrick D."/>
            <person name="Nagy I."/>
            <person name="Doyle S."/>
            <person name="Anderson J.B."/>
            <person name="Grigoriev I.V."/>
            <person name="Gueldener U."/>
            <person name="Muensterkoetter M."/>
            <person name="Nagy L.G."/>
        </authorList>
    </citation>
    <scope>NUCLEOTIDE SEQUENCE [LARGE SCALE GENOMIC DNA]</scope>
    <source>
        <strain evidence="2">Ar21-2</strain>
    </source>
</reference>
<sequence>MASSSASTRILKRLPAAGIAFGYYEGDNEGAIRAEYNFPLLRLFTWMVRVYKIDYSSNVGHGIMVNVVASRGLNELLFSFPPVLQLQQSRLIGYCSPRRRKCQQIPLSDCSHSIESDRGGCMRPASAFQSSVNPVEVYEFKVERSGRGPSISWSYGRRAGSKSVADADSAAGVTKELAEEA</sequence>
<dbReference type="Proteomes" id="UP000217790">
    <property type="component" value="Unassembled WGS sequence"/>
</dbReference>
<gene>
    <name evidence="1" type="ORF">ARMGADRAFT_1039843</name>
</gene>
<evidence type="ECO:0000313" key="1">
    <source>
        <dbReference type="EMBL" id="PBK80686.1"/>
    </source>
</evidence>
<keyword evidence="2" id="KW-1185">Reference proteome</keyword>
<evidence type="ECO:0000313" key="2">
    <source>
        <dbReference type="Proteomes" id="UP000217790"/>
    </source>
</evidence>
<dbReference type="AlphaFoldDB" id="A0A2H3CZG0"/>
<organism evidence="1 2">
    <name type="scientific">Armillaria gallica</name>
    <name type="common">Bulbous honey fungus</name>
    <name type="synonym">Armillaria bulbosa</name>
    <dbReference type="NCBI Taxonomy" id="47427"/>
    <lineage>
        <taxon>Eukaryota</taxon>
        <taxon>Fungi</taxon>
        <taxon>Dikarya</taxon>
        <taxon>Basidiomycota</taxon>
        <taxon>Agaricomycotina</taxon>
        <taxon>Agaricomycetes</taxon>
        <taxon>Agaricomycetidae</taxon>
        <taxon>Agaricales</taxon>
        <taxon>Marasmiineae</taxon>
        <taxon>Physalacriaceae</taxon>
        <taxon>Armillaria</taxon>
    </lineage>
</organism>